<keyword evidence="1" id="KW-0805">Transcription regulation</keyword>
<evidence type="ECO:0000256" key="1">
    <source>
        <dbReference type="ARBA" id="ARBA00023015"/>
    </source>
</evidence>
<dbReference type="SUPFAM" id="SSF47413">
    <property type="entry name" value="lambda repressor-like DNA-binding domains"/>
    <property type="match status" value="1"/>
</dbReference>
<keyword evidence="3" id="KW-0804">Transcription</keyword>
<dbReference type="Gene3D" id="1.10.260.40">
    <property type="entry name" value="lambda repressor-like DNA-binding domains"/>
    <property type="match status" value="1"/>
</dbReference>
<keyword evidence="7" id="KW-1185">Reference proteome</keyword>
<reference evidence="6" key="2">
    <citation type="submission" date="2020-09" db="EMBL/GenBank/DDBJ databases">
        <authorList>
            <person name="Sun Q."/>
            <person name="Kim S."/>
        </authorList>
    </citation>
    <scope>NUCLEOTIDE SEQUENCE</scope>
    <source>
        <strain evidence="6">KCTC 32437</strain>
    </source>
</reference>
<keyword evidence="2" id="KW-0238">DNA-binding</keyword>
<feature type="signal peptide" evidence="4">
    <location>
        <begin position="1"/>
        <end position="20"/>
    </location>
</feature>
<feature type="domain" description="HTH lacI-type" evidence="5">
    <location>
        <begin position="2"/>
        <end position="55"/>
    </location>
</feature>
<dbReference type="GO" id="GO:0000976">
    <property type="term" value="F:transcription cis-regulatory region binding"/>
    <property type="evidence" value="ECO:0007669"/>
    <property type="project" value="TreeGrafter"/>
</dbReference>
<protein>
    <submittedName>
        <fullName evidence="6">LacI family transcriptional regulator</fullName>
    </submittedName>
</protein>
<evidence type="ECO:0000313" key="7">
    <source>
        <dbReference type="Proteomes" id="UP000646579"/>
    </source>
</evidence>
<dbReference type="SMART" id="SM00354">
    <property type="entry name" value="HTH_LACI"/>
    <property type="match status" value="1"/>
</dbReference>
<dbReference type="EMBL" id="BMZE01000007">
    <property type="protein sequence ID" value="GHA39345.1"/>
    <property type="molecule type" value="Genomic_DNA"/>
</dbReference>
<dbReference type="GO" id="GO:0003700">
    <property type="term" value="F:DNA-binding transcription factor activity"/>
    <property type="evidence" value="ECO:0007669"/>
    <property type="project" value="TreeGrafter"/>
</dbReference>
<dbReference type="InterPro" id="IPR028082">
    <property type="entry name" value="Peripla_BP_I"/>
</dbReference>
<feature type="chain" id="PRO_5037390801" evidence="4">
    <location>
        <begin position="21"/>
        <end position="344"/>
    </location>
</feature>
<dbReference type="PROSITE" id="PS50932">
    <property type="entry name" value="HTH_LACI_2"/>
    <property type="match status" value="1"/>
</dbReference>
<dbReference type="PANTHER" id="PTHR30146">
    <property type="entry name" value="LACI-RELATED TRANSCRIPTIONAL REPRESSOR"/>
    <property type="match status" value="1"/>
</dbReference>
<evidence type="ECO:0000259" key="5">
    <source>
        <dbReference type="PROSITE" id="PS50932"/>
    </source>
</evidence>
<dbReference type="PANTHER" id="PTHR30146:SF109">
    <property type="entry name" value="HTH-TYPE TRANSCRIPTIONAL REGULATOR GALS"/>
    <property type="match status" value="1"/>
</dbReference>
<organism evidence="6 7">
    <name type="scientific">Devosia pacifica</name>
    <dbReference type="NCBI Taxonomy" id="1335967"/>
    <lineage>
        <taxon>Bacteria</taxon>
        <taxon>Pseudomonadati</taxon>
        <taxon>Pseudomonadota</taxon>
        <taxon>Alphaproteobacteria</taxon>
        <taxon>Hyphomicrobiales</taxon>
        <taxon>Devosiaceae</taxon>
        <taxon>Devosia</taxon>
    </lineage>
</organism>
<sequence length="344" mass="37198">MSTLKEVAALAGVSMATASAAINNGPVGKASRERVLAAAKQLNYVPSKAGRMLMTGKSNVIEMVIMTIDGHPDIVRRTALFYYLMLGVSEVAEANGFGVRYTTRSHDAPDVTEYFDHVVGDRSADGIIIVPQFARDYSFLSALHRARYPHVMLRPSRNAEDSNYVDLGDYEGGQMVGQELVGVGASSIALINGPQSHLCAIERERGLSDALLDLGGTIVAKSYSDYTISGGYDAMARIFESGKLPEAVFCTNDYMAAGAMNFLREKGVSVPRDIAVIGYDDSDLATVVYPALTTLDNRFFEIGQALAEELISVIRGETTTIARSLIPIFRERASHSYGKTGWAD</sequence>
<dbReference type="Pfam" id="PF13377">
    <property type="entry name" value="Peripla_BP_3"/>
    <property type="match status" value="1"/>
</dbReference>
<dbReference type="CDD" id="cd06267">
    <property type="entry name" value="PBP1_LacI_sugar_binding-like"/>
    <property type="match status" value="1"/>
</dbReference>
<dbReference type="InterPro" id="IPR046335">
    <property type="entry name" value="LacI/GalR-like_sensor"/>
</dbReference>
<dbReference type="InterPro" id="IPR010982">
    <property type="entry name" value="Lambda_DNA-bd_dom_sf"/>
</dbReference>
<dbReference type="PROSITE" id="PS00356">
    <property type="entry name" value="HTH_LACI_1"/>
    <property type="match status" value="1"/>
</dbReference>
<dbReference type="Proteomes" id="UP000646579">
    <property type="component" value="Unassembled WGS sequence"/>
</dbReference>
<dbReference type="Gene3D" id="3.40.50.2300">
    <property type="match status" value="2"/>
</dbReference>
<reference evidence="6" key="1">
    <citation type="journal article" date="2014" name="Int. J. Syst. Evol. Microbiol.">
        <title>Complete genome sequence of Corynebacterium casei LMG S-19264T (=DSM 44701T), isolated from a smear-ripened cheese.</title>
        <authorList>
            <consortium name="US DOE Joint Genome Institute (JGI-PGF)"/>
            <person name="Walter F."/>
            <person name="Albersmeier A."/>
            <person name="Kalinowski J."/>
            <person name="Ruckert C."/>
        </authorList>
    </citation>
    <scope>NUCLEOTIDE SEQUENCE</scope>
    <source>
        <strain evidence="6">KCTC 32437</strain>
    </source>
</reference>
<dbReference type="AlphaFoldDB" id="A0A918SFV1"/>
<dbReference type="CDD" id="cd01392">
    <property type="entry name" value="HTH_LacI"/>
    <property type="match status" value="1"/>
</dbReference>
<proteinExistence type="predicted"/>
<dbReference type="InterPro" id="IPR000843">
    <property type="entry name" value="HTH_LacI"/>
</dbReference>
<evidence type="ECO:0000256" key="2">
    <source>
        <dbReference type="ARBA" id="ARBA00023125"/>
    </source>
</evidence>
<gene>
    <name evidence="6" type="ORF">GCM10007989_38850</name>
</gene>
<keyword evidence="4" id="KW-0732">Signal</keyword>
<dbReference type="Pfam" id="PF00356">
    <property type="entry name" value="LacI"/>
    <property type="match status" value="1"/>
</dbReference>
<name>A0A918SFV1_9HYPH</name>
<dbReference type="SUPFAM" id="SSF53822">
    <property type="entry name" value="Periplasmic binding protein-like I"/>
    <property type="match status" value="1"/>
</dbReference>
<evidence type="ECO:0000313" key="6">
    <source>
        <dbReference type="EMBL" id="GHA39345.1"/>
    </source>
</evidence>
<evidence type="ECO:0000256" key="4">
    <source>
        <dbReference type="SAM" id="SignalP"/>
    </source>
</evidence>
<comment type="caution">
    <text evidence="6">The sequence shown here is derived from an EMBL/GenBank/DDBJ whole genome shotgun (WGS) entry which is preliminary data.</text>
</comment>
<accession>A0A918SFV1</accession>
<evidence type="ECO:0000256" key="3">
    <source>
        <dbReference type="ARBA" id="ARBA00023163"/>
    </source>
</evidence>